<dbReference type="GO" id="GO:0045944">
    <property type="term" value="P:positive regulation of transcription by RNA polymerase II"/>
    <property type="evidence" value="ECO:0007669"/>
    <property type="project" value="UniProtKB-ARBA"/>
</dbReference>
<dbReference type="PANTHER" id="PTHR35041:SF4">
    <property type="entry name" value="MEDIATOR OF RNA POLYMERASE II TRANSCRIPTION SUBUNIT 1"/>
    <property type="match status" value="1"/>
</dbReference>
<dbReference type="Proteomes" id="UP000799324">
    <property type="component" value="Unassembled WGS sequence"/>
</dbReference>
<dbReference type="GO" id="GO:0016592">
    <property type="term" value="C:mediator complex"/>
    <property type="evidence" value="ECO:0007669"/>
    <property type="project" value="InterPro"/>
</dbReference>
<organism evidence="10 11">
    <name type="scientific">Lophiostoma macrostomum CBS 122681</name>
    <dbReference type="NCBI Taxonomy" id="1314788"/>
    <lineage>
        <taxon>Eukaryota</taxon>
        <taxon>Fungi</taxon>
        <taxon>Dikarya</taxon>
        <taxon>Ascomycota</taxon>
        <taxon>Pezizomycotina</taxon>
        <taxon>Dothideomycetes</taxon>
        <taxon>Pleosporomycetidae</taxon>
        <taxon>Pleosporales</taxon>
        <taxon>Lophiostomataceae</taxon>
        <taxon>Lophiostoma</taxon>
    </lineage>
</organism>
<comment type="function">
    <text evidence="7">Component of the Mediator complex, a coactivator involved in the regulated transcription of nearly all RNA polymerase II-dependent genes. Mediator functions as a bridge to convey information from gene-specific regulatory proteins to the basal RNA polymerase II transcription machinery. Mediator is recruited to promoters by direct interactions with regulatory proteins and serves as a scaffold for the assembly of a functional preinitiation complex with RNA polymerase II and the general transcription factors.</text>
</comment>
<feature type="region of interest" description="Disordered" evidence="8">
    <location>
        <begin position="276"/>
        <end position="308"/>
    </location>
</feature>
<keyword evidence="3 7" id="KW-0805">Transcription regulation</keyword>
<feature type="compositionally biased region" description="Pro residues" evidence="8">
    <location>
        <begin position="584"/>
        <end position="597"/>
    </location>
</feature>
<dbReference type="Pfam" id="PF10744">
    <property type="entry name" value="Med1"/>
    <property type="match status" value="1"/>
</dbReference>
<proteinExistence type="inferred from homology"/>
<evidence type="ECO:0000256" key="5">
    <source>
        <dbReference type="ARBA" id="ARBA00023163"/>
    </source>
</evidence>
<keyword evidence="5 7" id="KW-0804">Transcription</keyword>
<dbReference type="GO" id="GO:0003712">
    <property type="term" value="F:transcription coregulator activity"/>
    <property type="evidence" value="ECO:0007669"/>
    <property type="project" value="InterPro"/>
</dbReference>
<dbReference type="PANTHER" id="PTHR35041">
    <property type="entry name" value="MEDIATOR OF RNA POLYMERASE II TRANSCRIPTION SUBUNIT 1"/>
    <property type="match status" value="1"/>
</dbReference>
<comment type="subcellular location">
    <subcellularLocation>
        <location evidence="1 7">Nucleus</location>
    </subcellularLocation>
</comment>
<comment type="similarity">
    <text evidence="2 7">Belongs to the Mediator complex subunit 1 family.</text>
</comment>
<keyword evidence="6 7" id="KW-0539">Nucleus</keyword>
<protein>
    <recommendedName>
        <fullName evidence="7">Mediator of RNA polymerase II transcription subunit 1</fullName>
    </recommendedName>
    <alternativeName>
        <fullName evidence="7">Mediator complex subunit 1</fullName>
    </alternativeName>
</protein>
<dbReference type="InterPro" id="IPR019680">
    <property type="entry name" value="Mediator_Med1"/>
</dbReference>
<evidence type="ECO:0000256" key="7">
    <source>
        <dbReference type="RuleBase" id="RU364059"/>
    </source>
</evidence>
<dbReference type="OrthoDB" id="5310959at2759"/>
<evidence type="ECO:0000256" key="1">
    <source>
        <dbReference type="ARBA" id="ARBA00004123"/>
    </source>
</evidence>
<feature type="compositionally biased region" description="Acidic residues" evidence="8">
    <location>
        <begin position="292"/>
        <end position="304"/>
    </location>
</feature>
<feature type="region of interest" description="Disordered" evidence="8">
    <location>
        <begin position="1"/>
        <end position="22"/>
    </location>
</feature>
<evidence type="ECO:0000256" key="4">
    <source>
        <dbReference type="ARBA" id="ARBA00023159"/>
    </source>
</evidence>
<accession>A0A6A6TMT5</accession>
<feature type="region of interest" description="Disordered" evidence="8">
    <location>
        <begin position="524"/>
        <end position="601"/>
    </location>
</feature>
<reference evidence="10" key="1">
    <citation type="journal article" date="2020" name="Stud. Mycol.">
        <title>101 Dothideomycetes genomes: a test case for predicting lifestyles and emergence of pathogens.</title>
        <authorList>
            <person name="Haridas S."/>
            <person name="Albert R."/>
            <person name="Binder M."/>
            <person name="Bloem J."/>
            <person name="Labutti K."/>
            <person name="Salamov A."/>
            <person name="Andreopoulos B."/>
            <person name="Baker S."/>
            <person name="Barry K."/>
            <person name="Bills G."/>
            <person name="Bluhm B."/>
            <person name="Cannon C."/>
            <person name="Castanera R."/>
            <person name="Culley D."/>
            <person name="Daum C."/>
            <person name="Ezra D."/>
            <person name="Gonzalez J."/>
            <person name="Henrissat B."/>
            <person name="Kuo A."/>
            <person name="Liang C."/>
            <person name="Lipzen A."/>
            <person name="Lutzoni F."/>
            <person name="Magnuson J."/>
            <person name="Mondo S."/>
            <person name="Nolan M."/>
            <person name="Ohm R."/>
            <person name="Pangilinan J."/>
            <person name="Park H.-J."/>
            <person name="Ramirez L."/>
            <person name="Alfaro M."/>
            <person name="Sun H."/>
            <person name="Tritt A."/>
            <person name="Yoshinaga Y."/>
            <person name="Zwiers L.-H."/>
            <person name="Turgeon B."/>
            <person name="Goodwin S."/>
            <person name="Spatafora J."/>
            <person name="Crous P."/>
            <person name="Grigoriev I."/>
        </authorList>
    </citation>
    <scope>NUCLEOTIDE SEQUENCE</scope>
    <source>
        <strain evidence="10">CBS 122681</strain>
    </source>
</reference>
<evidence type="ECO:0000259" key="9">
    <source>
        <dbReference type="Pfam" id="PF10744"/>
    </source>
</evidence>
<gene>
    <name evidence="10" type="ORF">K491DRAFT_650213</name>
</gene>
<feature type="domain" description="Mediator complex subunit Med1" evidence="9">
    <location>
        <begin position="81"/>
        <end position="523"/>
    </location>
</feature>
<dbReference type="AlphaFoldDB" id="A0A6A6TMT5"/>
<evidence type="ECO:0000256" key="6">
    <source>
        <dbReference type="ARBA" id="ARBA00023242"/>
    </source>
</evidence>
<keyword evidence="4 7" id="KW-0010">Activator</keyword>
<evidence type="ECO:0000256" key="2">
    <source>
        <dbReference type="ARBA" id="ARBA00006210"/>
    </source>
</evidence>
<feature type="compositionally biased region" description="Polar residues" evidence="8">
    <location>
        <begin position="524"/>
        <end position="534"/>
    </location>
</feature>
<feature type="compositionally biased region" description="Polar residues" evidence="8">
    <location>
        <begin position="1"/>
        <end position="12"/>
    </location>
</feature>
<feature type="compositionally biased region" description="Polar residues" evidence="8">
    <location>
        <begin position="553"/>
        <end position="571"/>
    </location>
</feature>
<sequence length="712" mass="77060">MATPTPSSNTPQKHLPAFSSPAPRSVPGMVNFDSPAALGLLAEGGVGMGISMSGLGMSSLGLSASAMGRADEDERRRRLETIISTLKSKRGRVTEQGIKDLCKKEGLEVMADPGSLFLAIGSEGAVEILVRNGEILADSVNLELTHDRHNYAASGSRILANSLKPLPGIAKINLSLDRFSHNLDKLLRMDKLSASGNGGVSCYSAIFGVYASLRKLFEHEKKMALAVMDANSPDSRLKAEREVLCKKSGRPRINAGDCLGLSLEYWMEKRSVNTRTAAATTSVKGKEKMDVDSESTDEYPEDKDPDTNKVYSLTIECEASQSSMYSPIRISDAWISDAIEKPADAPDADMNNILLNRPSIDWLEPPPTYLPSAAADGDDDAMNLDNAPGRLPNIRFIAKFNPPLVIPLTTFVTIQQSFGVSVEGLDIRPTTFAGLVLRPDEADPVLGPNNQATQELLASTSDIIIDKDGKEVTTQHLHSLYVPREDWSRVIESLPFSHPRQLVEILPTLRQYAFTTSLLQHTFGTSSHTSNSKQRASHPTDLPSPPLTPDQQASTKTSAQKPLQLDLTLSSAPPMPRLRLDMPYPSPPPPPSLPAPTLPTTETAASDFLSSIFESSPAAPAPAKQSSINITVDINPNADIVVIEQNVISTAPLDREGKDGDADADVDMDKHDDSAMIDRNRKVNRIGRALDVAADIGVWAEWVRREVGRDLA</sequence>
<evidence type="ECO:0000313" key="10">
    <source>
        <dbReference type="EMBL" id="KAF2659904.1"/>
    </source>
</evidence>
<evidence type="ECO:0000313" key="11">
    <source>
        <dbReference type="Proteomes" id="UP000799324"/>
    </source>
</evidence>
<dbReference type="EMBL" id="MU004303">
    <property type="protein sequence ID" value="KAF2659904.1"/>
    <property type="molecule type" value="Genomic_DNA"/>
</dbReference>
<evidence type="ECO:0000256" key="8">
    <source>
        <dbReference type="SAM" id="MobiDB-lite"/>
    </source>
</evidence>
<keyword evidence="11" id="KW-1185">Reference proteome</keyword>
<evidence type="ECO:0000256" key="3">
    <source>
        <dbReference type="ARBA" id="ARBA00023015"/>
    </source>
</evidence>
<name>A0A6A6TMT5_9PLEO</name>